<gene>
    <name evidence="10" type="ORF">GKE01_08225</name>
</gene>
<dbReference type="InterPro" id="IPR023997">
    <property type="entry name" value="TonB-dep_OMP_SusC/RagA_CS"/>
</dbReference>
<dbReference type="Pfam" id="PF07715">
    <property type="entry name" value="Plug"/>
    <property type="match status" value="1"/>
</dbReference>
<dbReference type="SUPFAM" id="SSF56935">
    <property type="entry name" value="Porins"/>
    <property type="match status" value="1"/>
</dbReference>
<dbReference type="GO" id="GO:0006826">
    <property type="term" value="P:iron ion transport"/>
    <property type="evidence" value="ECO:0007669"/>
    <property type="project" value="UniProtKB-KW"/>
</dbReference>
<dbReference type="Gene3D" id="2.170.130.10">
    <property type="entry name" value="TonB-dependent receptor, plug domain"/>
    <property type="match status" value="1"/>
</dbReference>
<dbReference type="EMBL" id="WKLP01000010">
    <property type="protein sequence ID" value="MRY11453.1"/>
    <property type="molecule type" value="Genomic_DNA"/>
</dbReference>
<keyword evidence="1 6" id="KW-0813">Transport</keyword>
<reference evidence="10" key="1">
    <citation type="journal article" date="2019" name="Nat. Med.">
        <title>A library of human gut bacterial isolates paired with longitudinal multiomics data enables mechanistic microbiome research.</title>
        <authorList>
            <person name="Poyet M."/>
            <person name="Groussin M."/>
            <person name="Gibbons S.M."/>
            <person name="Avila-Pacheco J."/>
            <person name="Jiang X."/>
            <person name="Kearney S.M."/>
            <person name="Perrotta A.R."/>
            <person name="Berdy B."/>
            <person name="Zhao S."/>
            <person name="Lieberman T.D."/>
            <person name="Swanson P.K."/>
            <person name="Smith M."/>
            <person name="Roesemann S."/>
            <person name="Alexander J.E."/>
            <person name="Rich S.A."/>
            <person name="Livny J."/>
            <person name="Vlamakis H."/>
            <person name="Clish C."/>
            <person name="Bullock K."/>
            <person name="Deik A."/>
            <person name="Scott J."/>
            <person name="Pierce K.A."/>
            <person name="Xavier R.J."/>
            <person name="Alm E.J."/>
        </authorList>
    </citation>
    <scope>NUCLEOTIDE SEQUENCE</scope>
    <source>
        <strain evidence="10">BIOML-A4</strain>
    </source>
</reference>
<comment type="similarity">
    <text evidence="6 7">Belongs to the TonB-dependent receptor family.</text>
</comment>
<dbReference type="PROSITE" id="PS52016">
    <property type="entry name" value="TONB_DEPENDENT_REC_3"/>
    <property type="match status" value="1"/>
</dbReference>
<feature type="domain" description="Secretin/TonB short N-terminal" evidence="9">
    <location>
        <begin position="80"/>
        <end position="131"/>
    </location>
</feature>
<dbReference type="NCBIfam" id="TIGR04057">
    <property type="entry name" value="SusC_RagA_signa"/>
    <property type="match status" value="1"/>
</dbReference>
<dbReference type="InterPro" id="IPR008969">
    <property type="entry name" value="CarboxyPept-like_regulatory"/>
</dbReference>
<dbReference type="AlphaFoldDB" id="A0A6G1ZBX6"/>
<keyword evidence="2" id="KW-0410">Iron transport</keyword>
<keyword evidence="6" id="KW-1134">Transmembrane beta strand</keyword>
<keyword evidence="5 6" id="KW-0998">Cell outer membrane</keyword>
<comment type="subcellular location">
    <subcellularLocation>
        <location evidence="6">Cell outer membrane</location>
        <topology evidence="6">Multi-pass membrane protein</topology>
    </subcellularLocation>
</comment>
<keyword evidence="7" id="KW-0798">TonB box</keyword>
<dbReference type="InterPro" id="IPR039426">
    <property type="entry name" value="TonB-dep_rcpt-like"/>
</dbReference>
<evidence type="ECO:0000259" key="9">
    <source>
        <dbReference type="SMART" id="SM00965"/>
    </source>
</evidence>
<evidence type="ECO:0000256" key="4">
    <source>
        <dbReference type="ARBA" id="ARBA00023136"/>
    </source>
</evidence>
<proteinExistence type="inferred from homology"/>
<name>A0A6G1ZBX6_9BACT</name>
<evidence type="ECO:0000256" key="2">
    <source>
        <dbReference type="ARBA" id="ARBA00022496"/>
    </source>
</evidence>
<evidence type="ECO:0000256" key="8">
    <source>
        <dbReference type="SAM" id="Phobius"/>
    </source>
</evidence>
<evidence type="ECO:0000256" key="3">
    <source>
        <dbReference type="ARBA" id="ARBA00023004"/>
    </source>
</evidence>
<evidence type="ECO:0000256" key="1">
    <source>
        <dbReference type="ARBA" id="ARBA00022448"/>
    </source>
</evidence>
<evidence type="ECO:0000256" key="6">
    <source>
        <dbReference type="PROSITE-ProRule" id="PRU01360"/>
    </source>
</evidence>
<dbReference type="InterPro" id="IPR023996">
    <property type="entry name" value="TonB-dep_OMP_SusC/RagA"/>
</dbReference>
<dbReference type="Gene3D" id="2.60.40.1120">
    <property type="entry name" value="Carboxypeptidase-like, regulatory domain"/>
    <property type="match status" value="1"/>
</dbReference>
<organism evidence="10">
    <name type="scientific">Parabacteroides goldsteinii</name>
    <dbReference type="NCBI Taxonomy" id="328812"/>
    <lineage>
        <taxon>Bacteria</taxon>
        <taxon>Pseudomonadati</taxon>
        <taxon>Bacteroidota</taxon>
        <taxon>Bacteroidia</taxon>
        <taxon>Bacteroidales</taxon>
        <taxon>Tannerellaceae</taxon>
        <taxon>Parabacteroides</taxon>
    </lineage>
</organism>
<evidence type="ECO:0000313" key="10">
    <source>
        <dbReference type="EMBL" id="MRY11453.1"/>
    </source>
</evidence>
<dbReference type="InterPro" id="IPR000531">
    <property type="entry name" value="Beta-barrel_TonB"/>
</dbReference>
<dbReference type="SUPFAM" id="SSF49464">
    <property type="entry name" value="Carboxypeptidase regulatory domain-like"/>
    <property type="match status" value="1"/>
</dbReference>
<dbReference type="GO" id="GO:0009279">
    <property type="term" value="C:cell outer membrane"/>
    <property type="evidence" value="ECO:0007669"/>
    <property type="project" value="UniProtKB-SubCell"/>
</dbReference>
<keyword evidence="8" id="KW-1133">Transmembrane helix</keyword>
<dbReference type="Pfam" id="PF13715">
    <property type="entry name" value="CarbopepD_reg_2"/>
    <property type="match status" value="1"/>
</dbReference>
<dbReference type="InterPro" id="IPR011662">
    <property type="entry name" value="Secretin/TonB_short_N"/>
</dbReference>
<dbReference type="SMART" id="SM00965">
    <property type="entry name" value="STN"/>
    <property type="match status" value="1"/>
</dbReference>
<keyword evidence="3" id="KW-0408">Iron</keyword>
<dbReference type="Pfam" id="PF07660">
    <property type="entry name" value="STN"/>
    <property type="match status" value="1"/>
</dbReference>
<dbReference type="InterPro" id="IPR012910">
    <property type="entry name" value="Plug_dom"/>
</dbReference>
<keyword evidence="2" id="KW-0406">Ion transport</keyword>
<feature type="transmembrane region" description="Helical" evidence="8">
    <location>
        <begin position="31"/>
        <end position="53"/>
    </location>
</feature>
<accession>A0A6G1ZBX6</accession>
<evidence type="ECO:0000256" key="7">
    <source>
        <dbReference type="RuleBase" id="RU003357"/>
    </source>
</evidence>
<evidence type="ECO:0000256" key="5">
    <source>
        <dbReference type="ARBA" id="ARBA00023237"/>
    </source>
</evidence>
<comment type="caution">
    <text evidence="10">The sequence shown here is derived from an EMBL/GenBank/DDBJ whole genome shotgun (WGS) entry which is preliminary data.</text>
</comment>
<keyword evidence="6 8" id="KW-0812">Transmembrane</keyword>
<keyword evidence="4 6" id="KW-0472">Membrane</keyword>
<protein>
    <submittedName>
        <fullName evidence="10">SusC/RagA family TonB-linked outer membrane protein</fullName>
    </submittedName>
</protein>
<dbReference type="NCBIfam" id="TIGR04056">
    <property type="entry name" value="OMP_RagA_SusC"/>
    <property type="match status" value="1"/>
</dbReference>
<sequence>MNKHLIRVLQSYKKALPGINIPQKTQNRIFVVMRFSILFFFLSIWGATAASSYSQVTKLNLDMNGTVLEVIKAIESQSEFTFVYKQNEINLDEKVSIDLENKTISEILDVLLRNKSLGYEIMDRHIALFKKTGIQQDSKKVVTGRIIDDFGEPVIGANVLVKNEEGVGTTTDMDGKFTLDLEGYKDPVLVISFIGYSSQEVVVGKKRTLNITLKEDSKALEEVIVVGYGKNSKRNLTSAVSTVNTDKIKNVPVANVTDALAGRAAGLIVTSSGGGLNKTSTVSIRGGGQPIVVIDGFVSDYNDFVNLNSDDIESMSVLKDAAAAAVYGARAGNGVLVVKTKNGLKGLRVDYSFNQNWSEPTYLEKKLNSYECAVFDNTVRDLYDLEPRWTEEEVEKYRTGSDPYNYPNTDWQKVMLRNFTPETKHSLAVRGGSDFNKYYISFQAYNQRSMYKADTEWYKRYNVRMNDVSEFKDLGLKLTFGLDGYISTMRSPRSQYSSGYWQTWGHIQNNGPMSLPYNQDGLPYVGADNPVVEVSPESGYMKFDNKMITGLFNAEWNVYGVEGLKLKVGGNYRYGMYDGKTWNKTAPQYDLEGNKGPEFPVSLNYSSNYARMWTTQYFADYNRSFLDETHNVSATLGYEQSYSFYRGFDATRKNYIFMIDQMGAGPSDSMENGGSEEESGRAGLVARASYNYKKKYYIEGSLRHDGSDLFPKDRRWGNFFAGSAAWAVSEESFFQPLKERNILNFFKLRASYGQVGMDNISRFSYLTSYGLNERGYVLDGKIVPTFSEGGLISDDITWYTSNSLDLGFDFNTLGERLAGSFDYFYMKTTGYLTSPSNVGYTDPLGLSLPKVKSDGEHRRAGYEFNLSWKDHFGDFNYEVGANFTYFDQLVATAWEEDLADQKNPYKRTTQQTGYWGVGYTNLGFYQNSDQALNLPRRDGSSNLVAGDIIYKDMNGDGFIDGADQWRIGKNSFPRGNYGIYANLSYKGFSANILFQGATSRDMYIEDVVRGQSTGGYSVVYPYQLDYWMPDNRDALYPRIAMNSNVNGNNNYVQSDFWLVNGRYIRLKSLQVGYDFRTVLLKNVKWLYKCQVMLSGQNLFTISPATKYGFDPENGSTNNYDYPMQRVYSISLNLGF</sequence>
<dbReference type="Pfam" id="PF00593">
    <property type="entry name" value="TonB_dep_Rec_b-barrel"/>
    <property type="match status" value="1"/>
</dbReference>
<dbReference type="InterPro" id="IPR037066">
    <property type="entry name" value="Plug_dom_sf"/>
</dbReference>